<keyword evidence="11" id="KW-1185">Reference proteome</keyword>
<keyword evidence="2 7" id="KW-0813">Transport</keyword>
<feature type="transmembrane region" description="Helical" evidence="7">
    <location>
        <begin position="187"/>
        <end position="204"/>
    </location>
</feature>
<dbReference type="InterPro" id="IPR025966">
    <property type="entry name" value="OppC_N"/>
</dbReference>
<dbReference type="Proteomes" id="UP000634476">
    <property type="component" value="Unassembled WGS sequence"/>
</dbReference>
<evidence type="ECO:0000256" key="5">
    <source>
        <dbReference type="ARBA" id="ARBA00022989"/>
    </source>
</evidence>
<comment type="similarity">
    <text evidence="7">Belongs to the binding-protein-dependent transport system permease family.</text>
</comment>
<dbReference type="EMBL" id="BOOK01000024">
    <property type="protein sequence ID" value="GII01459.1"/>
    <property type="molecule type" value="Genomic_DNA"/>
</dbReference>
<feature type="compositionally biased region" description="Low complexity" evidence="8">
    <location>
        <begin position="1"/>
        <end position="13"/>
    </location>
</feature>
<dbReference type="InterPro" id="IPR035906">
    <property type="entry name" value="MetI-like_sf"/>
</dbReference>
<feature type="transmembrane region" description="Helical" evidence="7">
    <location>
        <begin position="162"/>
        <end position="181"/>
    </location>
</feature>
<keyword evidence="5 7" id="KW-1133">Transmembrane helix</keyword>
<dbReference type="InterPro" id="IPR000515">
    <property type="entry name" value="MetI-like"/>
</dbReference>
<dbReference type="PANTHER" id="PTHR43386:SF25">
    <property type="entry name" value="PEPTIDE ABC TRANSPORTER PERMEASE PROTEIN"/>
    <property type="match status" value="1"/>
</dbReference>
<feature type="domain" description="ABC transmembrane type-1" evidence="9">
    <location>
        <begin position="122"/>
        <end position="311"/>
    </location>
</feature>
<name>A0A8J3T5N8_9ACTN</name>
<dbReference type="GO" id="GO:0055085">
    <property type="term" value="P:transmembrane transport"/>
    <property type="evidence" value="ECO:0007669"/>
    <property type="project" value="InterPro"/>
</dbReference>
<feature type="transmembrane region" description="Helical" evidence="7">
    <location>
        <begin position="64"/>
        <end position="83"/>
    </location>
</feature>
<dbReference type="Pfam" id="PF12911">
    <property type="entry name" value="OppC_N"/>
    <property type="match status" value="1"/>
</dbReference>
<dbReference type="PROSITE" id="PS50928">
    <property type="entry name" value="ABC_TM1"/>
    <property type="match status" value="1"/>
</dbReference>
<evidence type="ECO:0000256" key="2">
    <source>
        <dbReference type="ARBA" id="ARBA00022448"/>
    </source>
</evidence>
<keyword evidence="3" id="KW-1003">Cell membrane</keyword>
<evidence type="ECO:0000256" key="1">
    <source>
        <dbReference type="ARBA" id="ARBA00004651"/>
    </source>
</evidence>
<evidence type="ECO:0000313" key="10">
    <source>
        <dbReference type="EMBL" id="GII01459.1"/>
    </source>
</evidence>
<dbReference type="GO" id="GO:0005886">
    <property type="term" value="C:plasma membrane"/>
    <property type="evidence" value="ECO:0007669"/>
    <property type="project" value="UniProtKB-SubCell"/>
</dbReference>
<evidence type="ECO:0000313" key="11">
    <source>
        <dbReference type="Proteomes" id="UP000634476"/>
    </source>
</evidence>
<evidence type="ECO:0000256" key="6">
    <source>
        <dbReference type="ARBA" id="ARBA00023136"/>
    </source>
</evidence>
<evidence type="ECO:0000256" key="3">
    <source>
        <dbReference type="ARBA" id="ARBA00022475"/>
    </source>
</evidence>
<gene>
    <name evidence="10" type="ORF">Pta02_34670</name>
</gene>
<keyword evidence="6 7" id="KW-0472">Membrane</keyword>
<organism evidence="10 11">
    <name type="scientific">Planobispora takensis</name>
    <dbReference type="NCBI Taxonomy" id="1367882"/>
    <lineage>
        <taxon>Bacteria</taxon>
        <taxon>Bacillati</taxon>
        <taxon>Actinomycetota</taxon>
        <taxon>Actinomycetes</taxon>
        <taxon>Streptosporangiales</taxon>
        <taxon>Streptosporangiaceae</taxon>
        <taxon>Planobispora</taxon>
    </lineage>
</organism>
<dbReference type="InterPro" id="IPR050366">
    <property type="entry name" value="BP-dependent_transpt_permease"/>
</dbReference>
<feature type="transmembrane region" description="Helical" evidence="7">
    <location>
        <begin position="291"/>
        <end position="311"/>
    </location>
</feature>
<evidence type="ECO:0000256" key="4">
    <source>
        <dbReference type="ARBA" id="ARBA00022692"/>
    </source>
</evidence>
<reference evidence="10" key="1">
    <citation type="submission" date="2021-01" db="EMBL/GenBank/DDBJ databases">
        <title>Whole genome shotgun sequence of Planobispora takensis NBRC 109077.</title>
        <authorList>
            <person name="Komaki H."/>
            <person name="Tamura T."/>
        </authorList>
    </citation>
    <scope>NUCLEOTIDE SEQUENCE</scope>
    <source>
        <strain evidence="10">NBRC 109077</strain>
    </source>
</reference>
<dbReference type="SUPFAM" id="SSF161098">
    <property type="entry name" value="MetI-like"/>
    <property type="match status" value="1"/>
</dbReference>
<accession>A0A8J3T5N8</accession>
<dbReference type="AlphaFoldDB" id="A0A8J3T5N8"/>
<dbReference type="CDD" id="cd06261">
    <property type="entry name" value="TM_PBP2"/>
    <property type="match status" value="1"/>
</dbReference>
<protein>
    <submittedName>
        <fullName evidence="10">Peptide ABC transporter permease</fullName>
    </submittedName>
</protein>
<comment type="caution">
    <text evidence="10">The sequence shown here is derived from an EMBL/GenBank/DDBJ whole genome shotgun (WGS) entry which is preliminary data.</text>
</comment>
<keyword evidence="4 7" id="KW-0812">Transmembrane</keyword>
<sequence length="330" mass="33793">MKASPEAPSSAPETPVKAPKARGGAASEIPGKVRSKTPKTSGKVPPSGPPGAFARAWRLPSVKISLAVLAVVALVAVFGDLLAPYDPIAQNPGARLRGPSAEHLLGTDYLGRDVLSRLLAGTGLSVVSALEAVGIGLVLGAVPGLASVFLGRGFEWTATRVTDALLTLPFIIFAIAVAGVLGNGLHQAMAAIGLLLAPPFFRVTRSVALGFTRAQYVEAAELLGASRVRIMRTHVFGKILPTVAVTTAGACAGALLVVSSLSFLGIGVQPPAPTWGGMLAGDLGYLHQRPLAPFAPALVIMITVGALNALADAVRDITGSHVESEEIHVR</sequence>
<feature type="region of interest" description="Disordered" evidence="8">
    <location>
        <begin position="1"/>
        <end position="49"/>
    </location>
</feature>
<feature type="transmembrane region" description="Helical" evidence="7">
    <location>
        <begin position="239"/>
        <end position="266"/>
    </location>
</feature>
<comment type="subcellular location">
    <subcellularLocation>
        <location evidence="1 7">Cell membrane</location>
        <topology evidence="1 7">Multi-pass membrane protein</topology>
    </subcellularLocation>
</comment>
<evidence type="ECO:0000256" key="8">
    <source>
        <dbReference type="SAM" id="MobiDB-lite"/>
    </source>
</evidence>
<proteinExistence type="inferred from homology"/>
<feature type="transmembrane region" description="Helical" evidence="7">
    <location>
        <begin position="126"/>
        <end position="150"/>
    </location>
</feature>
<evidence type="ECO:0000256" key="7">
    <source>
        <dbReference type="RuleBase" id="RU363032"/>
    </source>
</evidence>
<dbReference type="Pfam" id="PF00528">
    <property type="entry name" value="BPD_transp_1"/>
    <property type="match status" value="1"/>
</dbReference>
<evidence type="ECO:0000259" key="9">
    <source>
        <dbReference type="PROSITE" id="PS50928"/>
    </source>
</evidence>
<dbReference type="PANTHER" id="PTHR43386">
    <property type="entry name" value="OLIGOPEPTIDE TRANSPORT SYSTEM PERMEASE PROTEIN APPC"/>
    <property type="match status" value="1"/>
</dbReference>
<dbReference type="Gene3D" id="1.10.3720.10">
    <property type="entry name" value="MetI-like"/>
    <property type="match status" value="1"/>
</dbReference>